<dbReference type="GO" id="GO:0005829">
    <property type="term" value="C:cytosol"/>
    <property type="evidence" value="ECO:0007669"/>
    <property type="project" value="TreeGrafter"/>
</dbReference>
<dbReference type="AlphaFoldDB" id="A0A558ARX6"/>
<dbReference type="NCBIfam" id="TIGR01549">
    <property type="entry name" value="HAD-SF-IA-v1"/>
    <property type="match status" value="1"/>
</dbReference>
<dbReference type="PANTHER" id="PTHR43434:SF1">
    <property type="entry name" value="PHOSPHOGLYCOLATE PHOSPHATASE"/>
    <property type="match status" value="1"/>
</dbReference>
<dbReference type="InterPro" id="IPR041492">
    <property type="entry name" value="HAD_2"/>
</dbReference>
<name>A0A558ARX6_9STAP</name>
<sequence>MTRVILFDKDGTLMDYHKVWTPYAKRSIEAFAEAFDCHDIKDELAHRLGLINGQIAPNSVLASGTGDIIQDQFERYQTGGGKWMKDFYEENLDALRDSMELIDGAADVLRQLAADGYKNIIVTSDSRLSTEYFIRKFSLESVVHEVVAGDDSPFHKPDIRILEPLCRKTGHSLDEMVMIGDNRADTMLGYEEGLRTIGVLSGTCRREDLEGADMILQSVTDVIDDGRFILEEDGADHA</sequence>
<dbReference type="InterPro" id="IPR023214">
    <property type="entry name" value="HAD_sf"/>
</dbReference>
<dbReference type="SFLD" id="SFLDG01129">
    <property type="entry name" value="C1.5:_HAD__Beta-PGM__Phosphata"/>
    <property type="match status" value="1"/>
</dbReference>
<dbReference type="SFLD" id="SFLDS00003">
    <property type="entry name" value="Haloacid_Dehalogenase"/>
    <property type="match status" value="1"/>
</dbReference>
<dbReference type="InterPro" id="IPR036412">
    <property type="entry name" value="HAD-like_sf"/>
</dbReference>
<evidence type="ECO:0000313" key="2">
    <source>
        <dbReference type="Proteomes" id="UP000315103"/>
    </source>
</evidence>
<comment type="caution">
    <text evidence="1">The sequence shown here is derived from an EMBL/GenBank/DDBJ whole genome shotgun (WGS) entry which is preliminary data.</text>
</comment>
<dbReference type="GO" id="GO:0006281">
    <property type="term" value="P:DNA repair"/>
    <property type="evidence" value="ECO:0007669"/>
    <property type="project" value="TreeGrafter"/>
</dbReference>
<keyword evidence="2" id="KW-1185">Reference proteome</keyword>
<dbReference type="Gene3D" id="3.40.50.1000">
    <property type="entry name" value="HAD superfamily/HAD-like"/>
    <property type="match status" value="1"/>
</dbReference>
<dbReference type="OrthoDB" id="9792518at2"/>
<dbReference type="EMBL" id="VMSJ01000005">
    <property type="protein sequence ID" value="TVT27017.1"/>
    <property type="molecule type" value="Genomic_DNA"/>
</dbReference>
<dbReference type="SUPFAM" id="SSF56784">
    <property type="entry name" value="HAD-like"/>
    <property type="match status" value="1"/>
</dbReference>
<gene>
    <name evidence="1" type="ORF">FO441_10990</name>
</gene>
<dbReference type="InterPro" id="IPR006439">
    <property type="entry name" value="HAD-SF_hydro_IA"/>
</dbReference>
<evidence type="ECO:0000313" key="1">
    <source>
        <dbReference type="EMBL" id="TVT27017.1"/>
    </source>
</evidence>
<dbReference type="Pfam" id="PF13419">
    <property type="entry name" value="HAD_2"/>
    <property type="match status" value="1"/>
</dbReference>
<dbReference type="InterPro" id="IPR050155">
    <property type="entry name" value="HAD-like_hydrolase_sf"/>
</dbReference>
<dbReference type="Gene3D" id="1.10.150.240">
    <property type="entry name" value="Putative phosphatase, domain 2"/>
    <property type="match status" value="1"/>
</dbReference>
<dbReference type="GO" id="GO:0008967">
    <property type="term" value="F:phosphoglycolate phosphatase activity"/>
    <property type="evidence" value="ECO:0007669"/>
    <property type="project" value="TreeGrafter"/>
</dbReference>
<dbReference type="InterPro" id="IPR023198">
    <property type="entry name" value="PGP-like_dom2"/>
</dbReference>
<organism evidence="1 2">
    <name type="scientific">Salinicoccus cyprini</name>
    <dbReference type="NCBI Taxonomy" id="2493691"/>
    <lineage>
        <taxon>Bacteria</taxon>
        <taxon>Bacillati</taxon>
        <taxon>Bacillota</taxon>
        <taxon>Bacilli</taxon>
        <taxon>Bacillales</taxon>
        <taxon>Staphylococcaceae</taxon>
        <taxon>Salinicoccus</taxon>
    </lineage>
</organism>
<dbReference type="RefSeq" id="WP_145290002.1">
    <property type="nucleotide sequence ID" value="NZ_VMSJ01000005.1"/>
</dbReference>
<dbReference type="PANTHER" id="PTHR43434">
    <property type="entry name" value="PHOSPHOGLYCOLATE PHOSPHATASE"/>
    <property type="match status" value="1"/>
</dbReference>
<reference evidence="1 2" key="1">
    <citation type="submission" date="2019-07" db="EMBL/GenBank/DDBJ databases">
        <title>Salinicoccus cyprini sp. nov., isolated from gastro-intestinal tract of mirror carp, Cyprinus carpio var. specularis, collected from Gobind Sagar Reservoir, Himachal Pradesh, India.</title>
        <authorList>
            <person name="Talwar C."/>
            <person name="Singh A.K."/>
            <person name="Lal R."/>
            <person name="Negi R.K."/>
        </authorList>
    </citation>
    <scope>NUCLEOTIDE SEQUENCE [LARGE SCALE GENOMIC DNA]</scope>
    <source>
        <strain evidence="1 2">CT19</strain>
    </source>
</reference>
<dbReference type="Proteomes" id="UP000315103">
    <property type="component" value="Unassembled WGS sequence"/>
</dbReference>
<protein>
    <submittedName>
        <fullName evidence="1">HAD family hydrolase</fullName>
    </submittedName>
</protein>
<accession>A0A558ARX6</accession>
<proteinExistence type="predicted"/>
<keyword evidence="1" id="KW-0378">Hydrolase</keyword>